<dbReference type="AlphaFoldDB" id="A0A1B6CPM1"/>
<accession>A0A1B6CPM1</accession>
<dbReference type="EMBL" id="GEDC01021993">
    <property type="protein sequence ID" value="JAS15305.1"/>
    <property type="molecule type" value="Transcribed_RNA"/>
</dbReference>
<gene>
    <name evidence="2" type="ORF">g.2865</name>
</gene>
<feature type="region of interest" description="Disordered" evidence="1">
    <location>
        <begin position="1"/>
        <end position="37"/>
    </location>
</feature>
<name>A0A1B6CPM1_9HEMI</name>
<protein>
    <submittedName>
        <fullName evidence="2">Uncharacterized protein</fullName>
    </submittedName>
</protein>
<reference evidence="2" key="1">
    <citation type="submission" date="2015-12" db="EMBL/GenBank/DDBJ databases">
        <title>De novo transcriptome assembly of four potential Pierce s Disease insect vectors from Arizona vineyards.</title>
        <authorList>
            <person name="Tassone E.E."/>
        </authorList>
    </citation>
    <scope>NUCLEOTIDE SEQUENCE</scope>
</reference>
<evidence type="ECO:0000313" key="2">
    <source>
        <dbReference type="EMBL" id="JAS15305.1"/>
    </source>
</evidence>
<sequence length="226" mass="25851">LKSMLKKFSSGSFVSQSEDLSGRATNTNSLAERSSSELKKLMRAQTIEGYIARHGKLTKSVTFNRDTLPSPPGSEFDPSIELFATPVTNDGYRSHEISTQTKESSTSPTYEYEDQEVFYRGDEYVQSMPKMKRNAHANLIEPLESKQKNFFRPGSILLPSQNSQEEEYFGGILGGIKVIIQQHLEEIQAKFSQRFQDLEVEVKKRDDIIDHLQQHIRELEQQLNED</sequence>
<feature type="compositionally biased region" description="Polar residues" evidence="1">
    <location>
        <begin position="9"/>
        <end position="33"/>
    </location>
</feature>
<feature type="non-terminal residue" evidence="2">
    <location>
        <position position="226"/>
    </location>
</feature>
<feature type="non-terminal residue" evidence="2">
    <location>
        <position position="1"/>
    </location>
</feature>
<organism evidence="2">
    <name type="scientific">Clastoptera arizonana</name>
    <name type="common">Arizona spittle bug</name>
    <dbReference type="NCBI Taxonomy" id="38151"/>
    <lineage>
        <taxon>Eukaryota</taxon>
        <taxon>Metazoa</taxon>
        <taxon>Ecdysozoa</taxon>
        <taxon>Arthropoda</taxon>
        <taxon>Hexapoda</taxon>
        <taxon>Insecta</taxon>
        <taxon>Pterygota</taxon>
        <taxon>Neoptera</taxon>
        <taxon>Paraneoptera</taxon>
        <taxon>Hemiptera</taxon>
        <taxon>Auchenorrhyncha</taxon>
        <taxon>Cercopoidea</taxon>
        <taxon>Clastopteridae</taxon>
        <taxon>Clastoptera</taxon>
    </lineage>
</organism>
<evidence type="ECO:0000256" key="1">
    <source>
        <dbReference type="SAM" id="MobiDB-lite"/>
    </source>
</evidence>
<proteinExistence type="predicted"/>